<evidence type="ECO:0000313" key="1">
    <source>
        <dbReference type="EMBL" id="GFN86208.1"/>
    </source>
</evidence>
<gene>
    <name evidence="1" type="ORF">PoB_001271400</name>
</gene>
<dbReference type="EMBL" id="BLXT01001502">
    <property type="protein sequence ID" value="GFN86208.1"/>
    <property type="molecule type" value="Genomic_DNA"/>
</dbReference>
<dbReference type="AlphaFoldDB" id="A0AAV3YVY3"/>
<accession>A0AAV3YVY3</accession>
<reference evidence="1 2" key="1">
    <citation type="journal article" date="2021" name="Elife">
        <title>Chloroplast acquisition without the gene transfer in kleptoplastic sea slugs, Plakobranchus ocellatus.</title>
        <authorList>
            <person name="Maeda T."/>
            <person name="Takahashi S."/>
            <person name="Yoshida T."/>
            <person name="Shimamura S."/>
            <person name="Takaki Y."/>
            <person name="Nagai Y."/>
            <person name="Toyoda A."/>
            <person name="Suzuki Y."/>
            <person name="Arimoto A."/>
            <person name="Ishii H."/>
            <person name="Satoh N."/>
            <person name="Nishiyama T."/>
            <person name="Hasebe M."/>
            <person name="Maruyama T."/>
            <person name="Minagawa J."/>
            <person name="Obokata J."/>
            <person name="Shigenobu S."/>
        </authorList>
    </citation>
    <scope>NUCLEOTIDE SEQUENCE [LARGE SCALE GENOMIC DNA]</scope>
</reference>
<organism evidence="1 2">
    <name type="scientific">Plakobranchus ocellatus</name>
    <dbReference type="NCBI Taxonomy" id="259542"/>
    <lineage>
        <taxon>Eukaryota</taxon>
        <taxon>Metazoa</taxon>
        <taxon>Spiralia</taxon>
        <taxon>Lophotrochozoa</taxon>
        <taxon>Mollusca</taxon>
        <taxon>Gastropoda</taxon>
        <taxon>Heterobranchia</taxon>
        <taxon>Euthyneura</taxon>
        <taxon>Panpulmonata</taxon>
        <taxon>Sacoglossa</taxon>
        <taxon>Placobranchoidea</taxon>
        <taxon>Plakobranchidae</taxon>
        <taxon>Plakobranchus</taxon>
    </lineage>
</organism>
<protein>
    <submittedName>
        <fullName evidence="1">Uncharacterized protein</fullName>
    </submittedName>
</protein>
<keyword evidence="2" id="KW-1185">Reference proteome</keyword>
<sequence>MNGKLTTAKRQRKQIRGSFISTSSVNRKEKPKYGFCYCWTETDGYKVRLVRTVQEACHSWIVSCLVCQPSILDTSKDNAPQPAADDTDEEQTV</sequence>
<comment type="caution">
    <text evidence="1">The sequence shown here is derived from an EMBL/GenBank/DDBJ whole genome shotgun (WGS) entry which is preliminary data.</text>
</comment>
<dbReference type="Proteomes" id="UP000735302">
    <property type="component" value="Unassembled WGS sequence"/>
</dbReference>
<evidence type="ECO:0000313" key="2">
    <source>
        <dbReference type="Proteomes" id="UP000735302"/>
    </source>
</evidence>
<proteinExistence type="predicted"/>
<name>A0AAV3YVY3_9GAST</name>